<dbReference type="GO" id="GO:0000132">
    <property type="term" value="P:establishment of mitotic spindle orientation"/>
    <property type="evidence" value="ECO:0007669"/>
    <property type="project" value="TreeGrafter"/>
</dbReference>
<dbReference type="WBParaSite" id="SMUV_0000413001-mRNA-1">
    <property type="protein sequence ID" value="SMUV_0000413001-mRNA-1"/>
    <property type="gene ID" value="SMUV_0000413001"/>
</dbReference>
<evidence type="ECO:0000256" key="6">
    <source>
        <dbReference type="ARBA" id="ARBA00022553"/>
    </source>
</evidence>
<dbReference type="InterPro" id="IPR052386">
    <property type="entry name" value="GPSM"/>
</dbReference>
<feature type="repeat" description="TPR" evidence="10">
    <location>
        <begin position="90"/>
        <end position="123"/>
    </location>
</feature>
<dbReference type="Gene3D" id="1.25.40.10">
    <property type="entry name" value="Tetratricopeptide repeat domain"/>
    <property type="match status" value="1"/>
</dbReference>
<sequence length="609" mass="67891">MEDLDGMSLAQEGERLYGKGNFKAAIGYLELALKRGLNADNASLKVVSVVYSQLGSAYFELKNYDMALHYYQLDVKTAIFRLLQDDVGLAKAHGNLGIVYKATDDFENALKHAKQYLSIAQRIGDEECEGRALYDVASVLYYRAKARLNSSIRSGVGNVDVDQASASELRSAVNYYLQNLKIVESSKDRRVCGQTYGNLGNCYYLLGDYKTAVELYNKRLSLAQSFGDRAAVKRTYTNLGNAFIFLEQTSKAVVYYRLALDVAVELKDELGEAKCCFNAGNASAAVGDHPAEYHTRCLRLSRKLQNKPEETKAYASLAEDYRNLGDWKKAAYFYGLGIELAFKTHDHATENALRKSFECLCRSNINNEDMRDLFEFDPSADPEPRSFSQLKASLKSLLRCNDCSDCGLSRRSINDLSTFTTDPDEGPHCVDSDVNGDFIELLSRVQCRRINDQRCDPDMLAHSTDGTNEHRKTDTSAYRSGDGFEDGYNSTHRFRRRFSIFFGKLGKSRFRPSASSTPLRRPAFAQLPAINTSEIDNLFSNSNSDDALHLDSGSVKSDNTSKPNEEDSYSTVSSLIIRVPLAAPQESHPICSSTVSLNNGINSIQTLKH</sequence>
<evidence type="ECO:0000256" key="1">
    <source>
        <dbReference type="ARBA" id="ARBA00004236"/>
    </source>
</evidence>
<organism evidence="12 13">
    <name type="scientific">Syphacia muris</name>
    <dbReference type="NCBI Taxonomy" id="451379"/>
    <lineage>
        <taxon>Eukaryota</taxon>
        <taxon>Metazoa</taxon>
        <taxon>Ecdysozoa</taxon>
        <taxon>Nematoda</taxon>
        <taxon>Chromadorea</taxon>
        <taxon>Rhabditida</taxon>
        <taxon>Spirurina</taxon>
        <taxon>Oxyuridomorpha</taxon>
        <taxon>Oxyuroidea</taxon>
        <taxon>Oxyuridae</taxon>
        <taxon>Syphacia</taxon>
    </lineage>
</organism>
<keyword evidence="5" id="KW-0963">Cytoplasm</keyword>
<evidence type="ECO:0000256" key="11">
    <source>
        <dbReference type="SAM" id="MobiDB-lite"/>
    </source>
</evidence>
<feature type="repeat" description="TPR" evidence="10">
    <location>
        <begin position="193"/>
        <end position="226"/>
    </location>
</feature>
<name>A0A158R4R0_9BILA</name>
<evidence type="ECO:0000256" key="8">
    <source>
        <dbReference type="ARBA" id="ARBA00022803"/>
    </source>
</evidence>
<evidence type="ECO:0000256" key="3">
    <source>
        <dbReference type="ARBA" id="ARBA00006600"/>
    </source>
</evidence>
<dbReference type="InterPro" id="IPR003109">
    <property type="entry name" value="GoLoco_motif"/>
</dbReference>
<evidence type="ECO:0000256" key="4">
    <source>
        <dbReference type="ARBA" id="ARBA00022475"/>
    </source>
</evidence>
<dbReference type="SUPFAM" id="SSF48452">
    <property type="entry name" value="TPR-like"/>
    <property type="match status" value="2"/>
</dbReference>
<evidence type="ECO:0000256" key="7">
    <source>
        <dbReference type="ARBA" id="ARBA00022737"/>
    </source>
</evidence>
<dbReference type="GO" id="GO:0005092">
    <property type="term" value="F:GDP-dissociation inhibitor activity"/>
    <property type="evidence" value="ECO:0007669"/>
    <property type="project" value="TreeGrafter"/>
</dbReference>
<keyword evidence="9" id="KW-0472">Membrane</keyword>
<reference evidence="13" key="1">
    <citation type="submission" date="2016-04" db="UniProtKB">
        <authorList>
            <consortium name="WormBaseParasite"/>
        </authorList>
    </citation>
    <scope>IDENTIFICATION</scope>
</reference>
<keyword evidence="4" id="KW-1003">Cell membrane</keyword>
<dbReference type="PROSITE" id="PS50877">
    <property type="entry name" value="GOLOCO"/>
    <property type="match status" value="1"/>
</dbReference>
<dbReference type="Pfam" id="PF13424">
    <property type="entry name" value="TPR_12"/>
    <property type="match status" value="1"/>
</dbReference>
<keyword evidence="8 10" id="KW-0802">TPR repeat</keyword>
<accession>A0A158R4R0</accession>
<dbReference type="PROSITE" id="PS50005">
    <property type="entry name" value="TPR"/>
    <property type="match status" value="2"/>
</dbReference>
<comment type="subcellular location">
    <subcellularLocation>
        <location evidence="1">Cell membrane</location>
    </subcellularLocation>
    <subcellularLocation>
        <location evidence="2">Cytoplasm</location>
    </subcellularLocation>
</comment>
<keyword evidence="7" id="KW-0677">Repeat</keyword>
<dbReference type="PANTHER" id="PTHR45954">
    <property type="entry name" value="LD33695P"/>
    <property type="match status" value="1"/>
</dbReference>
<dbReference type="PANTHER" id="PTHR45954:SF1">
    <property type="entry name" value="LD33695P"/>
    <property type="match status" value="1"/>
</dbReference>
<evidence type="ECO:0000256" key="2">
    <source>
        <dbReference type="ARBA" id="ARBA00004496"/>
    </source>
</evidence>
<dbReference type="STRING" id="451379.A0A158R4R0"/>
<dbReference type="SMART" id="SM00028">
    <property type="entry name" value="TPR"/>
    <property type="match status" value="5"/>
</dbReference>
<dbReference type="SMART" id="SM00390">
    <property type="entry name" value="GoLoco"/>
    <property type="match status" value="1"/>
</dbReference>
<dbReference type="GO" id="GO:0001965">
    <property type="term" value="F:G-protein alpha-subunit binding"/>
    <property type="evidence" value="ECO:0007669"/>
    <property type="project" value="TreeGrafter"/>
</dbReference>
<dbReference type="Pfam" id="PF02188">
    <property type="entry name" value="GoLoco"/>
    <property type="match status" value="1"/>
</dbReference>
<feature type="region of interest" description="Disordered" evidence="11">
    <location>
        <begin position="459"/>
        <end position="478"/>
    </location>
</feature>
<dbReference type="InterPro" id="IPR011990">
    <property type="entry name" value="TPR-like_helical_dom_sf"/>
</dbReference>
<keyword evidence="6" id="KW-0597">Phosphoprotein</keyword>
<dbReference type="Proteomes" id="UP000046393">
    <property type="component" value="Unplaced"/>
</dbReference>
<evidence type="ECO:0000256" key="9">
    <source>
        <dbReference type="ARBA" id="ARBA00023136"/>
    </source>
</evidence>
<comment type="similarity">
    <text evidence="3">Belongs to the GPSM family.</text>
</comment>
<keyword evidence="12" id="KW-1185">Reference proteome</keyword>
<evidence type="ECO:0000256" key="10">
    <source>
        <dbReference type="PROSITE-ProRule" id="PRU00339"/>
    </source>
</evidence>
<evidence type="ECO:0000313" key="12">
    <source>
        <dbReference type="Proteomes" id="UP000046393"/>
    </source>
</evidence>
<proteinExistence type="inferred from homology"/>
<protein>
    <submittedName>
        <fullName evidence="13">TPR_REGION domain-containing protein</fullName>
    </submittedName>
</protein>
<feature type="region of interest" description="Disordered" evidence="11">
    <location>
        <begin position="549"/>
        <end position="569"/>
    </location>
</feature>
<dbReference type="AlphaFoldDB" id="A0A158R4R0"/>
<evidence type="ECO:0000313" key="13">
    <source>
        <dbReference type="WBParaSite" id="SMUV_0000413001-mRNA-1"/>
    </source>
</evidence>
<evidence type="ECO:0000256" key="5">
    <source>
        <dbReference type="ARBA" id="ARBA00022490"/>
    </source>
</evidence>
<dbReference type="Pfam" id="PF13181">
    <property type="entry name" value="TPR_8"/>
    <property type="match status" value="1"/>
</dbReference>
<dbReference type="InterPro" id="IPR019734">
    <property type="entry name" value="TPR_rpt"/>
</dbReference>
<dbReference type="GO" id="GO:0005938">
    <property type="term" value="C:cell cortex"/>
    <property type="evidence" value="ECO:0007669"/>
    <property type="project" value="TreeGrafter"/>
</dbReference>
<dbReference type="GO" id="GO:0005886">
    <property type="term" value="C:plasma membrane"/>
    <property type="evidence" value="ECO:0007669"/>
    <property type="project" value="UniProtKB-SubCell"/>
</dbReference>